<dbReference type="GO" id="GO:0071037">
    <property type="term" value="P:nuclear polyadenylation-dependent snRNA catabolic process"/>
    <property type="evidence" value="ECO:0007669"/>
    <property type="project" value="TreeGrafter"/>
</dbReference>
<dbReference type="EMBL" id="JAYMYQ010000003">
    <property type="protein sequence ID" value="KAK7344808.1"/>
    <property type="molecule type" value="Genomic_DNA"/>
</dbReference>
<dbReference type="GO" id="GO:0071051">
    <property type="term" value="P:poly(A)-dependent snoRNA 3'-end processing"/>
    <property type="evidence" value="ECO:0007669"/>
    <property type="project" value="TreeGrafter"/>
</dbReference>
<keyword evidence="3" id="KW-1185">Reference proteome</keyword>
<accession>A0AAN9QVL9</accession>
<organism evidence="2 3">
    <name type="scientific">Canavalia gladiata</name>
    <name type="common">Sword bean</name>
    <name type="synonym">Dolichos gladiatus</name>
    <dbReference type="NCBI Taxonomy" id="3824"/>
    <lineage>
        <taxon>Eukaryota</taxon>
        <taxon>Viridiplantae</taxon>
        <taxon>Streptophyta</taxon>
        <taxon>Embryophyta</taxon>
        <taxon>Tracheophyta</taxon>
        <taxon>Spermatophyta</taxon>
        <taxon>Magnoliopsida</taxon>
        <taxon>eudicotyledons</taxon>
        <taxon>Gunneridae</taxon>
        <taxon>Pentapetalae</taxon>
        <taxon>rosids</taxon>
        <taxon>fabids</taxon>
        <taxon>Fabales</taxon>
        <taxon>Fabaceae</taxon>
        <taxon>Papilionoideae</taxon>
        <taxon>50 kb inversion clade</taxon>
        <taxon>NPAAA clade</taxon>
        <taxon>indigoferoid/millettioid clade</taxon>
        <taxon>Phaseoleae</taxon>
        <taxon>Canavalia</taxon>
    </lineage>
</organism>
<dbReference type="PANTHER" id="PTHR12124">
    <property type="entry name" value="POLYMYOSITIS/SCLERODERMA AUTOANTIGEN-RELATED"/>
    <property type="match status" value="1"/>
</dbReference>
<dbReference type="InterPro" id="IPR036397">
    <property type="entry name" value="RNaseH_sf"/>
</dbReference>
<proteinExistence type="predicted"/>
<dbReference type="SUPFAM" id="SSF53098">
    <property type="entry name" value="Ribonuclease H-like"/>
    <property type="match status" value="1"/>
</dbReference>
<dbReference type="InterPro" id="IPR012337">
    <property type="entry name" value="RNaseH-like_sf"/>
</dbReference>
<dbReference type="PANTHER" id="PTHR12124:SF47">
    <property type="entry name" value="EXOSOME COMPONENT 10"/>
    <property type="match status" value="1"/>
</dbReference>
<dbReference type="GO" id="GO:0071035">
    <property type="term" value="P:nuclear polyadenylation-dependent rRNA catabolic process"/>
    <property type="evidence" value="ECO:0007669"/>
    <property type="project" value="TreeGrafter"/>
</dbReference>
<sequence length="182" mass="21297">MQISTRTEDFIVDNLKLRVYIGPYLREVFKDPTKRKVMHDADNDVLWLQRDFGIYICTLYQTADWRLRPLPYEMLRHAIYNAAAFEEAAISLKQGVDPDALEKAAEEADKGHLSTVCNMVNNCDENVLERVPFSFMPSVHFNHKGIFRLELEPTYMLFSRCLRNWNSPVSILERIRVRNSDP</sequence>
<comment type="caution">
    <text evidence="2">The sequence shown here is derived from an EMBL/GenBank/DDBJ whole genome shotgun (WGS) entry which is preliminary data.</text>
</comment>
<dbReference type="GO" id="GO:0003727">
    <property type="term" value="F:single-stranded RNA binding"/>
    <property type="evidence" value="ECO:0007669"/>
    <property type="project" value="TreeGrafter"/>
</dbReference>
<protein>
    <recommendedName>
        <fullName evidence="1">3'-5' exonuclease domain-containing protein</fullName>
    </recommendedName>
</protein>
<dbReference type="AlphaFoldDB" id="A0AAN9QVL9"/>
<dbReference type="GO" id="GO:0071044">
    <property type="term" value="P:histone mRNA catabolic process"/>
    <property type="evidence" value="ECO:0007669"/>
    <property type="project" value="TreeGrafter"/>
</dbReference>
<dbReference type="GO" id="GO:0005730">
    <property type="term" value="C:nucleolus"/>
    <property type="evidence" value="ECO:0007669"/>
    <property type="project" value="TreeGrafter"/>
</dbReference>
<dbReference type="GO" id="GO:0071036">
    <property type="term" value="P:nuclear polyadenylation-dependent snoRNA catabolic process"/>
    <property type="evidence" value="ECO:0007669"/>
    <property type="project" value="TreeGrafter"/>
</dbReference>
<dbReference type="InterPro" id="IPR002562">
    <property type="entry name" value="3'-5'_exonuclease_dom"/>
</dbReference>
<dbReference type="Pfam" id="PF01612">
    <property type="entry name" value="DNA_pol_A_exo1"/>
    <property type="match status" value="1"/>
</dbReference>
<dbReference type="GO" id="GO:0000467">
    <property type="term" value="P:exonucleolytic trimming to generate mature 3'-end of 5.8S rRNA from tricistronic rRNA transcript (SSU-rRNA, 5.8S rRNA, LSU-rRNA)"/>
    <property type="evidence" value="ECO:0007669"/>
    <property type="project" value="InterPro"/>
</dbReference>
<reference evidence="2 3" key="1">
    <citation type="submission" date="2024-01" db="EMBL/GenBank/DDBJ databases">
        <title>The genomes of 5 underutilized Papilionoideae crops provide insights into root nodulation and disease resistanc.</title>
        <authorList>
            <person name="Jiang F."/>
        </authorList>
    </citation>
    <scope>NUCLEOTIDE SEQUENCE [LARGE SCALE GENOMIC DNA]</scope>
    <source>
        <strain evidence="2">LVBAO_FW01</strain>
        <tissue evidence="2">Leaves</tissue>
    </source>
</reference>
<feature type="domain" description="3'-5' exonuclease" evidence="1">
    <location>
        <begin position="1"/>
        <end position="62"/>
    </location>
</feature>
<dbReference type="GO" id="GO:0071039">
    <property type="term" value="P:nuclear polyadenylation-dependent CUT catabolic process"/>
    <property type="evidence" value="ECO:0007669"/>
    <property type="project" value="TreeGrafter"/>
</dbReference>
<gene>
    <name evidence="2" type="ORF">VNO77_14914</name>
</gene>
<dbReference type="GO" id="GO:0071040">
    <property type="term" value="P:nuclear polyadenylation-dependent antisense transcript catabolic process"/>
    <property type="evidence" value="ECO:0007669"/>
    <property type="project" value="TreeGrafter"/>
</dbReference>
<dbReference type="GO" id="GO:0000176">
    <property type="term" value="C:nuclear exosome (RNase complex)"/>
    <property type="evidence" value="ECO:0007669"/>
    <property type="project" value="TreeGrafter"/>
</dbReference>
<dbReference type="InterPro" id="IPR045092">
    <property type="entry name" value="Rrp6-like"/>
</dbReference>
<dbReference type="GO" id="GO:0071038">
    <property type="term" value="P:TRAMP-dependent tRNA surveillance pathway"/>
    <property type="evidence" value="ECO:0007669"/>
    <property type="project" value="TreeGrafter"/>
</dbReference>
<evidence type="ECO:0000259" key="1">
    <source>
        <dbReference type="Pfam" id="PF01612"/>
    </source>
</evidence>
<evidence type="ECO:0000313" key="3">
    <source>
        <dbReference type="Proteomes" id="UP001367508"/>
    </source>
</evidence>
<dbReference type="GO" id="GO:0000175">
    <property type="term" value="F:3'-5'-RNA exonuclease activity"/>
    <property type="evidence" value="ECO:0007669"/>
    <property type="project" value="InterPro"/>
</dbReference>
<evidence type="ECO:0000313" key="2">
    <source>
        <dbReference type="EMBL" id="KAK7344808.1"/>
    </source>
</evidence>
<dbReference type="Proteomes" id="UP001367508">
    <property type="component" value="Unassembled WGS sequence"/>
</dbReference>
<name>A0AAN9QVL9_CANGL</name>
<dbReference type="Gene3D" id="3.30.420.10">
    <property type="entry name" value="Ribonuclease H-like superfamily/Ribonuclease H"/>
    <property type="match status" value="1"/>
</dbReference>